<evidence type="ECO:0000313" key="3">
    <source>
        <dbReference type="EMBL" id="MBB3926944.1"/>
    </source>
</evidence>
<feature type="chain" id="PRO_5030903104" evidence="1">
    <location>
        <begin position="24"/>
        <end position="350"/>
    </location>
</feature>
<feature type="domain" description="Calcineurin-like phosphoesterase" evidence="2">
    <location>
        <begin position="56"/>
        <end position="282"/>
    </location>
</feature>
<dbReference type="Gene3D" id="3.60.21.10">
    <property type="match status" value="1"/>
</dbReference>
<comment type="caution">
    <text evidence="3">The sequence shown here is derived from an EMBL/GenBank/DDBJ whole genome shotgun (WGS) entry which is preliminary data.</text>
</comment>
<evidence type="ECO:0000259" key="2">
    <source>
        <dbReference type="Pfam" id="PF00149"/>
    </source>
</evidence>
<proteinExistence type="predicted"/>
<evidence type="ECO:0000313" key="4">
    <source>
        <dbReference type="Proteomes" id="UP000571950"/>
    </source>
</evidence>
<dbReference type="SUPFAM" id="SSF56300">
    <property type="entry name" value="Metallo-dependent phosphatases"/>
    <property type="match status" value="1"/>
</dbReference>
<dbReference type="Proteomes" id="UP000571950">
    <property type="component" value="Unassembled WGS sequence"/>
</dbReference>
<keyword evidence="1" id="KW-0732">Signal</keyword>
<dbReference type="InterPro" id="IPR029052">
    <property type="entry name" value="Metallo-depent_PP-like"/>
</dbReference>
<dbReference type="GO" id="GO:0016787">
    <property type="term" value="F:hydrolase activity"/>
    <property type="evidence" value="ECO:0007669"/>
    <property type="project" value="InterPro"/>
</dbReference>
<dbReference type="PANTHER" id="PTHR43143">
    <property type="entry name" value="METALLOPHOSPHOESTERASE, CALCINEURIN SUPERFAMILY"/>
    <property type="match status" value="1"/>
</dbReference>
<dbReference type="EMBL" id="JACIDT010000009">
    <property type="protein sequence ID" value="MBB3926944.1"/>
    <property type="molecule type" value="Genomic_DNA"/>
</dbReference>
<dbReference type="PANTHER" id="PTHR43143:SF1">
    <property type="entry name" value="SERINE_THREONINE-PROTEIN PHOSPHATASE CPPED1"/>
    <property type="match status" value="1"/>
</dbReference>
<reference evidence="3 4" key="1">
    <citation type="submission" date="2020-08" db="EMBL/GenBank/DDBJ databases">
        <title>Genomic Encyclopedia of Type Strains, Phase IV (KMG-IV): sequencing the most valuable type-strain genomes for metagenomic binning, comparative biology and taxonomic classification.</title>
        <authorList>
            <person name="Goeker M."/>
        </authorList>
    </citation>
    <scope>NUCLEOTIDE SEQUENCE [LARGE SCALE GENOMIC DNA]</scope>
    <source>
        <strain evidence="3 4">DSM 26189</strain>
    </source>
</reference>
<accession>A0A7W6BJ88</accession>
<name>A0A7W6BJ88_9SPHN</name>
<dbReference type="AlphaFoldDB" id="A0A7W6BJ88"/>
<dbReference type="InterPro" id="IPR004843">
    <property type="entry name" value="Calcineurin-like_PHP"/>
</dbReference>
<keyword evidence="4" id="KW-1185">Reference proteome</keyword>
<dbReference type="RefSeq" id="WP_188072453.1">
    <property type="nucleotide sequence ID" value="NZ_BSPS01000141.1"/>
</dbReference>
<sequence length="350" mass="38805">MKSAFTLFAATAALALSGAAATAGDYRPGGGTGPVARTQVPFDKAGFNKDRRPFHFVVIGDRTGQHRPGVFERALMQVDGLRPDFVINIGDLIEGNSEDRARLDAEWKEVTTATEKLSVPFFYVPGNHDLTNTVQLEEWRKRLGADYYRFTYRDVLFLVLNTEDPPQPLIARKKLLDEYGPQAMGAVLRALQGDPAAAEALFARDPRLGELAAKLRASEQVAISADQVRMVREALRRNARARWTFVLMHRPAWKVDSPAFREIEAMLKGRDYTVLAGHFHKYEYRQRNGQDYIQLGVTGGMPGGAPDDPAVVDHVMWVAMPDGPPRITNIRLDGFFPRQGPASTAAAGDR</sequence>
<dbReference type="Pfam" id="PF00149">
    <property type="entry name" value="Metallophos"/>
    <property type="match status" value="1"/>
</dbReference>
<protein>
    <submittedName>
        <fullName evidence="3">UDP-2,3-diacylglucosamine pyrophosphatase LpxH</fullName>
    </submittedName>
</protein>
<feature type="signal peptide" evidence="1">
    <location>
        <begin position="1"/>
        <end position="23"/>
    </location>
</feature>
<evidence type="ECO:0000256" key="1">
    <source>
        <dbReference type="SAM" id="SignalP"/>
    </source>
</evidence>
<gene>
    <name evidence="3" type="ORF">GGR43_002667</name>
</gene>
<dbReference type="InterPro" id="IPR051918">
    <property type="entry name" value="STPP_CPPED1"/>
</dbReference>
<organism evidence="3 4">
    <name type="scientific">Sphingobium jiangsuense</name>
    <dbReference type="NCBI Taxonomy" id="870476"/>
    <lineage>
        <taxon>Bacteria</taxon>
        <taxon>Pseudomonadati</taxon>
        <taxon>Pseudomonadota</taxon>
        <taxon>Alphaproteobacteria</taxon>
        <taxon>Sphingomonadales</taxon>
        <taxon>Sphingomonadaceae</taxon>
        <taxon>Sphingobium</taxon>
    </lineage>
</organism>